<evidence type="ECO:0000256" key="11">
    <source>
        <dbReference type="ARBA" id="ARBA00023304"/>
    </source>
</evidence>
<evidence type="ECO:0000256" key="16">
    <source>
        <dbReference type="RuleBase" id="RU004516"/>
    </source>
</evidence>
<dbReference type="CDD" id="cd01558">
    <property type="entry name" value="D-AAT_like"/>
    <property type="match status" value="1"/>
</dbReference>
<dbReference type="Gene3D" id="3.20.10.10">
    <property type="entry name" value="D-amino Acid Aminotransferase, subunit A, domain 2"/>
    <property type="match status" value="1"/>
</dbReference>
<evidence type="ECO:0000313" key="18">
    <source>
        <dbReference type="EMBL" id="TWT69257.1"/>
    </source>
</evidence>
<dbReference type="GO" id="GO:0009098">
    <property type="term" value="P:L-leucine biosynthetic process"/>
    <property type="evidence" value="ECO:0007669"/>
    <property type="project" value="UniProtKB-UniPathway"/>
</dbReference>
<dbReference type="GO" id="GO:0052654">
    <property type="term" value="F:L-leucine-2-oxoglutarate transaminase activity"/>
    <property type="evidence" value="ECO:0007669"/>
    <property type="project" value="RHEA"/>
</dbReference>
<dbReference type="FunFam" id="3.30.470.10:FF:000006">
    <property type="entry name" value="Branched-chain-amino-acid aminotransferase"/>
    <property type="match status" value="1"/>
</dbReference>
<evidence type="ECO:0000256" key="15">
    <source>
        <dbReference type="RuleBase" id="RU004106"/>
    </source>
</evidence>
<evidence type="ECO:0000256" key="13">
    <source>
        <dbReference type="ARBA" id="ARBA00048798"/>
    </source>
</evidence>
<evidence type="ECO:0000256" key="5">
    <source>
        <dbReference type="ARBA" id="ARBA00005072"/>
    </source>
</evidence>
<dbReference type="Pfam" id="PF01063">
    <property type="entry name" value="Aminotran_4"/>
    <property type="match status" value="1"/>
</dbReference>
<keyword evidence="7 17" id="KW-0032">Aminotransferase</keyword>
<dbReference type="SUPFAM" id="SSF56752">
    <property type="entry name" value="D-aminoacid aminotransferase-like PLP-dependent enzymes"/>
    <property type="match status" value="1"/>
</dbReference>
<dbReference type="PROSITE" id="PS00770">
    <property type="entry name" value="AA_TRANSFER_CLASS_4"/>
    <property type="match status" value="1"/>
</dbReference>
<dbReference type="EC" id="2.6.1.42" evidence="17"/>
<organism evidence="18 19">
    <name type="scientific">Crateriforma conspicua</name>
    <dbReference type="NCBI Taxonomy" id="2527996"/>
    <lineage>
        <taxon>Bacteria</taxon>
        <taxon>Pseudomonadati</taxon>
        <taxon>Planctomycetota</taxon>
        <taxon>Planctomycetia</taxon>
        <taxon>Planctomycetales</taxon>
        <taxon>Planctomycetaceae</taxon>
        <taxon>Crateriforma</taxon>
    </lineage>
</organism>
<dbReference type="UniPathway" id="UPA00047">
    <property type="reaction ID" value="UER00058"/>
</dbReference>
<evidence type="ECO:0000256" key="14">
    <source>
        <dbReference type="ARBA" id="ARBA00049229"/>
    </source>
</evidence>
<dbReference type="GO" id="GO:0009097">
    <property type="term" value="P:isoleucine biosynthetic process"/>
    <property type="evidence" value="ECO:0007669"/>
    <property type="project" value="UniProtKB-UniPathway"/>
</dbReference>
<evidence type="ECO:0000256" key="6">
    <source>
        <dbReference type="ARBA" id="ARBA00009320"/>
    </source>
</evidence>
<dbReference type="GO" id="GO:0052656">
    <property type="term" value="F:L-isoleucine-2-oxoglutarate transaminase activity"/>
    <property type="evidence" value="ECO:0007669"/>
    <property type="project" value="RHEA"/>
</dbReference>
<comment type="function">
    <text evidence="2 17">Acts on leucine, isoleucine and valine.</text>
</comment>
<dbReference type="InterPro" id="IPR018300">
    <property type="entry name" value="Aminotrans_IV_CS"/>
</dbReference>
<dbReference type="RefSeq" id="WP_145298904.1">
    <property type="nucleotide sequence ID" value="NZ_CP036319.1"/>
</dbReference>
<dbReference type="InterPro" id="IPR043131">
    <property type="entry name" value="BCAT-like_N"/>
</dbReference>
<dbReference type="UniPathway" id="UPA00048">
    <property type="reaction ID" value="UER00073"/>
</dbReference>
<proteinExistence type="inferred from homology"/>
<reference evidence="18 19" key="1">
    <citation type="submission" date="2019-02" db="EMBL/GenBank/DDBJ databases">
        <title>Deep-cultivation of Planctomycetes and their phenomic and genomic characterization uncovers novel biology.</title>
        <authorList>
            <person name="Wiegand S."/>
            <person name="Jogler M."/>
            <person name="Boedeker C."/>
            <person name="Pinto D."/>
            <person name="Vollmers J."/>
            <person name="Rivas-Marin E."/>
            <person name="Kohn T."/>
            <person name="Peeters S.H."/>
            <person name="Heuer A."/>
            <person name="Rast P."/>
            <person name="Oberbeckmann S."/>
            <person name="Bunk B."/>
            <person name="Jeske O."/>
            <person name="Meyerdierks A."/>
            <person name="Storesund J.E."/>
            <person name="Kallscheuer N."/>
            <person name="Luecker S."/>
            <person name="Lage O.M."/>
            <person name="Pohl T."/>
            <person name="Merkel B.J."/>
            <person name="Hornburger P."/>
            <person name="Mueller R.-W."/>
            <person name="Bruemmer F."/>
            <person name="Labrenz M."/>
            <person name="Spormann A.M."/>
            <person name="Op Den Camp H."/>
            <person name="Overmann J."/>
            <person name="Amann R."/>
            <person name="Jetten M.S.M."/>
            <person name="Mascher T."/>
            <person name="Medema M.H."/>
            <person name="Devos D.P."/>
            <person name="Kaster A.-K."/>
            <person name="Ovreas L."/>
            <person name="Rohde M."/>
            <person name="Galperin M.Y."/>
            <person name="Jogler C."/>
        </authorList>
    </citation>
    <scope>NUCLEOTIDE SEQUENCE [LARGE SCALE GENOMIC DNA]</scope>
    <source>
        <strain evidence="18 19">Pan14r</strain>
    </source>
</reference>
<evidence type="ECO:0000256" key="3">
    <source>
        <dbReference type="ARBA" id="ARBA00004824"/>
    </source>
</evidence>
<dbReference type="FunFam" id="3.20.10.10:FF:000002">
    <property type="entry name" value="D-alanine aminotransferase"/>
    <property type="match status" value="1"/>
</dbReference>
<dbReference type="GO" id="GO:0009099">
    <property type="term" value="P:L-valine biosynthetic process"/>
    <property type="evidence" value="ECO:0007669"/>
    <property type="project" value="UniProtKB-UniPathway"/>
</dbReference>
<keyword evidence="19" id="KW-1185">Reference proteome</keyword>
<gene>
    <name evidence="17 18" type="primary">ilvE</name>
    <name evidence="18" type="ORF">Pan14r_15420</name>
</gene>
<dbReference type="GO" id="GO:0052655">
    <property type="term" value="F:L-valine-2-oxoglutarate transaminase activity"/>
    <property type="evidence" value="ECO:0007669"/>
    <property type="project" value="RHEA"/>
</dbReference>
<dbReference type="PANTHER" id="PTHR42743:SF11">
    <property type="entry name" value="AMINODEOXYCHORISMATE LYASE"/>
    <property type="match status" value="1"/>
</dbReference>
<comment type="cofactor">
    <cofactor evidence="1 16">
        <name>pyridoxal 5'-phosphate</name>
        <dbReference type="ChEBI" id="CHEBI:597326"/>
    </cofactor>
</comment>
<dbReference type="EMBL" id="SJPL01000001">
    <property type="protein sequence ID" value="TWT69257.1"/>
    <property type="molecule type" value="Genomic_DNA"/>
</dbReference>
<dbReference type="InterPro" id="IPR050571">
    <property type="entry name" value="Class-IV_PLP-Dep_Aminotrnsfr"/>
</dbReference>
<dbReference type="InterPro" id="IPR001544">
    <property type="entry name" value="Aminotrans_IV"/>
</dbReference>
<dbReference type="PANTHER" id="PTHR42743">
    <property type="entry name" value="AMINO-ACID AMINOTRANSFERASE"/>
    <property type="match status" value="1"/>
</dbReference>
<comment type="catalytic activity">
    <reaction evidence="12 17">
        <text>L-valine + 2-oxoglutarate = 3-methyl-2-oxobutanoate + L-glutamate</text>
        <dbReference type="Rhea" id="RHEA:24813"/>
        <dbReference type="ChEBI" id="CHEBI:11851"/>
        <dbReference type="ChEBI" id="CHEBI:16810"/>
        <dbReference type="ChEBI" id="CHEBI:29985"/>
        <dbReference type="ChEBI" id="CHEBI:57762"/>
        <dbReference type="EC" id="2.6.1.42"/>
    </reaction>
</comment>
<evidence type="ECO:0000256" key="7">
    <source>
        <dbReference type="ARBA" id="ARBA00022576"/>
    </source>
</evidence>
<evidence type="ECO:0000256" key="1">
    <source>
        <dbReference type="ARBA" id="ARBA00001933"/>
    </source>
</evidence>
<dbReference type="InterPro" id="IPR043132">
    <property type="entry name" value="BCAT-like_C"/>
</dbReference>
<keyword evidence="10 16" id="KW-0663">Pyridoxal phosphate</keyword>
<name>A0A5C5Y0Y0_9PLAN</name>
<evidence type="ECO:0000313" key="19">
    <source>
        <dbReference type="Proteomes" id="UP000317238"/>
    </source>
</evidence>
<keyword evidence="11 17" id="KW-0100">Branched-chain amino acid biosynthesis</keyword>
<evidence type="ECO:0000256" key="10">
    <source>
        <dbReference type="ARBA" id="ARBA00022898"/>
    </source>
</evidence>
<keyword evidence="9 17" id="KW-0808">Transferase</keyword>
<dbReference type="InterPro" id="IPR036038">
    <property type="entry name" value="Aminotransferase-like"/>
</dbReference>
<comment type="pathway">
    <text evidence="3 17">Amino-acid biosynthesis; L-isoleucine biosynthesis; L-isoleucine from 2-oxobutanoate: step 4/4.</text>
</comment>
<keyword evidence="8 17" id="KW-0028">Amino-acid biosynthesis</keyword>
<dbReference type="OrthoDB" id="9805628at2"/>
<comment type="similarity">
    <text evidence="6 15">Belongs to the class-IV pyridoxal-phosphate-dependent aminotransferase family.</text>
</comment>
<comment type="catalytic activity">
    <reaction evidence="14 17">
        <text>L-leucine + 2-oxoglutarate = 4-methyl-2-oxopentanoate + L-glutamate</text>
        <dbReference type="Rhea" id="RHEA:18321"/>
        <dbReference type="ChEBI" id="CHEBI:16810"/>
        <dbReference type="ChEBI" id="CHEBI:17865"/>
        <dbReference type="ChEBI" id="CHEBI:29985"/>
        <dbReference type="ChEBI" id="CHEBI:57427"/>
        <dbReference type="EC" id="2.6.1.42"/>
    </reaction>
</comment>
<comment type="catalytic activity">
    <reaction evidence="13 17">
        <text>L-isoleucine + 2-oxoglutarate = (S)-3-methyl-2-oxopentanoate + L-glutamate</text>
        <dbReference type="Rhea" id="RHEA:24801"/>
        <dbReference type="ChEBI" id="CHEBI:16810"/>
        <dbReference type="ChEBI" id="CHEBI:29985"/>
        <dbReference type="ChEBI" id="CHEBI:35146"/>
        <dbReference type="ChEBI" id="CHEBI:58045"/>
        <dbReference type="EC" id="2.6.1.42"/>
    </reaction>
</comment>
<evidence type="ECO:0000256" key="8">
    <source>
        <dbReference type="ARBA" id="ARBA00022605"/>
    </source>
</evidence>
<dbReference type="AlphaFoldDB" id="A0A5C5Y0Y0"/>
<comment type="pathway">
    <text evidence="5 17">Amino-acid biosynthesis; L-leucine biosynthesis; L-leucine from 3-methyl-2-oxobutanoate: step 4/4.</text>
</comment>
<evidence type="ECO:0000256" key="4">
    <source>
        <dbReference type="ARBA" id="ARBA00004931"/>
    </source>
</evidence>
<evidence type="ECO:0000256" key="2">
    <source>
        <dbReference type="ARBA" id="ARBA00003109"/>
    </source>
</evidence>
<comment type="pathway">
    <text evidence="4 17">Amino-acid biosynthesis; L-valine biosynthesis; L-valine from pyruvate: step 4/4.</text>
</comment>
<protein>
    <recommendedName>
        <fullName evidence="17">Branched-chain-amino-acid aminotransferase</fullName>
        <shortName evidence="17">BCAT</shortName>
        <ecNumber evidence="17">2.6.1.42</ecNumber>
    </recommendedName>
</protein>
<evidence type="ECO:0000256" key="9">
    <source>
        <dbReference type="ARBA" id="ARBA00022679"/>
    </source>
</evidence>
<dbReference type="NCBIfam" id="NF006185">
    <property type="entry name" value="PRK08320.1"/>
    <property type="match status" value="1"/>
</dbReference>
<accession>A0A5C5Y0Y0</accession>
<dbReference type="Gene3D" id="3.30.470.10">
    <property type="match status" value="1"/>
</dbReference>
<dbReference type="GO" id="GO:0005829">
    <property type="term" value="C:cytosol"/>
    <property type="evidence" value="ECO:0007669"/>
    <property type="project" value="TreeGrafter"/>
</dbReference>
<comment type="caution">
    <text evidence="18">The sequence shown here is derived from an EMBL/GenBank/DDBJ whole genome shotgun (WGS) entry which is preliminary data.</text>
</comment>
<dbReference type="UniPathway" id="UPA00049">
    <property type="reaction ID" value="UER00062"/>
</dbReference>
<evidence type="ECO:0000256" key="17">
    <source>
        <dbReference type="RuleBase" id="RU364094"/>
    </source>
</evidence>
<dbReference type="InterPro" id="IPR005785">
    <property type="entry name" value="B_amino_transI"/>
</dbReference>
<sequence>MPQSIYINGEYFSRENAKISVYDHGLLYGDGVFEGMRIYHGKVFRLREHLIRLWESARAIALEIPMSIDEMTAAVKETVKRNELEEGYIRLVVTRGGNQLGLDPFRCEDPQVIIIADKISLYPEQYYTDGLDLVTAATIRNHPAALSPRIKSLNYLNNIMAKIEGLRAGCIEALMLNHKGEVAECTGDNIFVVKDGVLMTPPIDAGILEGITRNAVIELAEKADIVVRQIPLTRHDIFVADECFLTGSAAEVIPAVKLDGRHIGDGKPGPVTQRLNALFKDLVKEE</sequence>
<evidence type="ECO:0000256" key="12">
    <source>
        <dbReference type="ARBA" id="ARBA00048212"/>
    </source>
</evidence>
<dbReference type="Proteomes" id="UP000317238">
    <property type="component" value="Unassembled WGS sequence"/>
</dbReference>
<dbReference type="NCBIfam" id="TIGR01122">
    <property type="entry name" value="ilvE_I"/>
    <property type="match status" value="1"/>
</dbReference>